<evidence type="ECO:0000313" key="1">
    <source>
        <dbReference type="EMBL" id="OQX08661.1"/>
    </source>
</evidence>
<sequence>MPTDPNPYFQQVRLLLELLPHVSSESDFALKGGSALNLFIRDMPRLSVDIDLVYLPLHDRDTSLQQIGAAFARIADRIEANLRGSRVRRLQQGTSGIISKLLVQQNAHSVKIEVSPVSRGCIHKPTPQPVQPKVEQQFGYAEMLVEHHHDLYAGKLCAALDRQHPRDLFDVHFLLENEGITPALKDTFIIYLISSNRPMAELLAPNRHDIKSVYAAEFVGMTNEHVPLEQLLDTRERMIATLHALLTDRDREFLLSLKRGSPDWSLCALPDAANLPAVRWKLHNLSNMKPAQHRQALSKLTEVLNYPHRT</sequence>
<organism evidence="1 2">
    <name type="scientific">Thiothrix lacustris</name>
    <dbReference type="NCBI Taxonomy" id="525917"/>
    <lineage>
        <taxon>Bacteria</taxon>
        <taxon>Pseudomonadati</taxon>
        <taxon>Pseudomonadota</taxon>
        <taxon>Gammaproteobacteria</taxon>
        <taxon>Thiotrichales</taxon>
        <taxon>Thiotrichaceae</taxon>
        <taxon>Thiothrix</taxon>
    </lineage>
</organism>
<dbReference type="Proteomes" id="UP000192491">
    <property type="component" value="Unassembled WGS sequence"/>
</dbReference>
<gene>
    <name evidence="1" type="ORF">BWK73_24765</name>
</gene>
<dbReference type="Pfam" id="PF08843">
    <property type="entry name" value="AbiEii"/>
    <property type="match status" value="1"/>
</dbReference>
<dbReference type="Gene3D" id="3.10.450.620">
    <property type="entry name" value="JHP933, nucleotidyltransferase-like core domain"/>
    <property type="match status" value="1"/>
</dbReference>
<protein>
    <recommendedName>
        <fullName evidence="3">Nucleotidyl transferase AbiEii/AbiGii toxin family protein</fullName>
    </recommendedName>
</protein>
<accession>A0A1Y1QLZ5</accession>
<dbReference type="InterPro" id="IPR014942">
    <property type="entry name" value="AbiEii"/>
</dbReference>
<proteinExistence type="predicted"/>
<dbReference type="AlphaFoldDB" id="A0A1Y1QLZ5"/>
<reference evidence="1 2" key="1">
    <citation type="submission" date="2017-01" db="EMBL/GenBank/DDBJ databases">
        <title>Novel large sulfur bacteria in the metagenomes of groundwater-fed chemosynthetic microbial mats in the Lake Huron basin.</title>
        <authorList>
            <person name="Sharrar A.M."/>
            <person name="Flood B.E."/>
            <person name="Bailey J.V."/>
            <person name="Jones D.S."/>
            <person name="Biddanda B."/>
            <person name="Ruberg S.A."/>
            <person name="Marcus D.N."/>
            <person name="Dick G.J."/>
        </authorList>
    </citation>
    <scope>NUCLEOTIDE SEQUENCE [LARGE SCALE GENOMIC DNA]</scope>
    <source>
        <strain evidence="1">A8</strain>
    </source>
</reference>
<evidence type="ECO:0000313" key="2">
    <source>
        <dbReference type="Proteomes" id="UP000192491"/>
    </source>
</evidence>
<evidence type="ECO:0008006" key="3">
    <source>
        <dbReference type="Google" id="ProtNLM"/>
    </source>
</evidence>
<dbReference type="EMBL" id="MTEJ01000169">
    <property type="protein sequence ID" value="OQX08661.1"/>
    <property type="molecule type" value="Genomic_DNA"/>
</dbReference>
<comment type="caution">
    <text evidence="1">The sequence shown here is derived from an EMBL/GenBank/DDBJ whole genome shotgun (WGS) entry which is preliminary data.</text>
</comment>
<name>A0A1Y1QLZ5_9GAMM</name>